<protein>
    <submittedName>
        <fullName evidence="2">ArsR family transcriptional regulator</fullName>
    </submittedName>
</protein>
<evidence type="ECO:0000313" key="2">
    <source>
        <dbReference type="EMBL" id="AXG98007.1"/>
    </source>
</evidence>
<sequence>MTKTHIVRREEELLALLSPQFGFHLLGQFVQPTTASEAARRLGESASKVSYHVGKLQDLGLLEPAGNGEGRGQHLQARAQRFVLDPALLPALDSETVRPMLTALTEAFLAASAQAEPDPAREYVLMDLTPDAAHSLAPDWKTERRGVLVQQFRLPRERYAALMTELQERLQREADTGAKAERDQWHTVALLGFPGTMLPLAEK</sequence>
<keyword evidence="1" id="KW-0175">Coiled coil</keyword>
<dbReference type="InterPro" id="IPR036388">
    <property type="entry name" value="WH-like_DNA-bd_sf"/>
</dbReference>
<dbReference type="RefSeq" id="WP_114671090.1">
    <property type="nucleotide sequence ID" value="NZ_CP031158.1"/>
</dbReference>
<reference evidence="2 3" key="1">
    <citation type="submission" date="2018-07" db="EMBL/GenBank/DDBJ databases">
        <title>Complete Genome and Methylome Analysis of Deinococcus wulumuqiensis NEB 479.</title>
        <authorList>
            <person name="Fomenkov A."/>
            <person name="Luyten Y."/>
            <person name="Vincze T."/>
            <person name="Anton B.P."/>
            <person name="Clark T."/>
            <person name="Roberts R.J."/>
            <person name="Morgan R.D."/>
        </authorList>
    </citation>
    <scope>NUCLEOTIDE SEQUENCE [LARGE SCALE GENOMIC DNA]</scope>
    <source>
        <strain evidence="2 3">NEB 479</strain>
    </source>
</reference>
<gene>
    <name evidence="2" type="ORF">DVJ83_01185</name>
</gene>
<dbReference type="EMBL" id="CP031158">
    <property type="protein sequence ID" value="AXG98007.1"/>
    <property type="molecule type" value="Genomic_DNA"/>
</dbReference>
<name>A0A345IE85_9DEIO</name>
<dbReference type="InterPro" id="IPR011991">
    <property type="entry name" value="ArsR-like_HTH"/>
</dbReference>
<dbReference type="InterPro" id="IPR036390">
    <property type="entry name" value="WH_DNA-bd_sf"/>
</dbReference>
<proteinExistence type="predicted"/>
<dbReference type="SUPFAM" id="SSF46785">
    <property type="entry name" value="Winged helix' DNA-binding domain"/>
    <property type="match status" value="1"/>
</dbReference>
<dbReference type="CDD" id="cd00090">
    <property type="entry name" value="HTH_ARSR"/>
    <property type="match status" value="1"/>
</dbReference>
<organism evidence="2 3">
    <name type="scientific">Deinococcus wulumuqiensis</name>
    <dbReference type="NCBI Taxonomy" id="980427"/>
    <lineage>
        <taxon>Bacteria</taxon>
        <taxon>Thermotogati</taxon>
        <taxon>Deinococcota</taxon>
        <taxon>Deinococci</taxon>
        <taxon>Deinococcales</taxon>
        <taxon>Deinococcaceae</taxon>
        <taxon>Deinococcus</taxon>
    </lineage>
</organism>
<dbReference type="KEGG" id="dwu:DVJ83_01185"/>
<accession>A0A345IE85</accession>
<dbReference type="Proteomes" id="UP000253744">
    <property type="component" value="Chromosome"/>
</dbReference>
<dbReference type="Pfam" id="PF12840">
    <property type="entry name" value="HTH_20"/>
    <property type="match status" value="1"/>
</dbReference>
<evidence type="ECO:0000256" key="1">
    <source>
        <dbReference type="SAM" id="Coils"/>
    </source>
</evidence>
<dbReference type="AlphaFoldDB" id="A0A345IE85"/>
<dbReference type="Gene3D" id="1.10.10.10">
    <property type="entry name" value="Winged helix-like DNA-binding domain superfamily/Winged helix DNA-binding domain"/>
    <property type="match status" value="1"/>
</dbReference>
<dbReference type="STRING" id="1288484.GCA_000348665_02602"/>
<feature type="coiled-coil region" evidence="1">
    <location>
        <begin position="156"/>
        <end position="183"/>
    </location>
</feature>
<evidence type="ECO:0000313" key="3">
    <source>
        <dbReference type="Proteomes" id="UP000253744"/>
    </source>
</evidence>